<feature type="transmembrane region" description="Helical" evidence="1">
    <location>
        <begin position="294"/>
        <end position="321"/>
    </location>
</feature>
<comment type="caution">
    <text evidence="2">The sequence shown here is derived from an EMBL/GenBank/DDBJ whole genome shotgun (WGS) entry which is preliminary data.</text>
</comment>
<sequence length="350" mass="41067">MPFFRKQVLKTAVIFATVPLGAITLHNSREMVEATFEQKTYNRLLDPYTRTIFDKERFRQLSSEYQMLVLNEIFKFLENPAKTSPQKFVEDQDILSIFCIGLERAFEYPIDNDTFPGASQISAILEALNTNPLAFKSLIEKKPEMVKLMAQAFYRQIKSKKSIHWKNKNIDLTFLTFRLFRALKRCENFSVSKKILRDIGYFSDQRKSESRKIWLKYNKEDSLMLTFQVIKYGLLWGLVNKMSSKKKFLVTTKKSLGLTLITLLLPYGIFRMFPKIEARFKKREILKNSSTILFSLQLASVSCIGILSKSLWTIPFIYYILFYTSKKFEESERDFMPGFRTIANAFNQIQ</sequence>
<organism evidence="2 3">
    <name type="scientific">Bonamia ostreae</name>
    <dbReference type="NCBI Taxonomy" id="126728"/>
    <lineage>
        <taxon>Eukaryota</taxon>
        <taxon>Sar</taxon>
        <taxon>Rhizaria</taxon>
        <taxon>Endomyxa</taxon>
        <taxon>Ascetosporea</taxon>
        <taxon>Haplosporida</taxon>
        <taxon>Bonamia</taxon>
    </lineage>
</organism>
<protein>
    <submittedName>
        <fullName evidence="2">Uncharacterized protein</fullName>
    </submittedName>
</protein>
<name>A0ABV2AFW8_9EUKA</name>
<keyword evidence="1" id="KW-0472">Membrane</keyword>
<dbReference type="Proteomes" id="UP001439008">
    <property type="component" value="Unassembled WGS sequence"/>
</dbReference>
<evidence type="ECO:0000313" key="2">
    <source>
        <dbReference type="EMBL" id="MES1918550.1"/>
    </source>
</evidence>
<accession>A0ABV2AFW8</accession>
<feature type="transmembrane region" description="Helical" evidence="1">
    <location>
        <begin position="255"/>
        <end position="273"/>
    </location>
</feature>
<keyword evidence="3" id="KW-1185">Reference proteome</keyword>
<reference evidence="2 3" key="1">
    <citation type="journal article" date="2024" name="BMC Biol.">
        <title>Comparative genomics of Ascetosporea gives new insight into the evolutionary basis for animal parasitism in Rhizaria.</title>
        <authorList>
            <person name="Hiltunen Thoren M."/>
            <person name="Onut-Brannstrom I."/>
            <person name="Alfjorden A."/>
            <person name="Peckova H."/>
            <person name="Swords F."/>
            <person name="Hooper C."/>
            <person name="Holzer A.S."/>
            <person name="Bass D."/>
            <person name="Burki F."/>
        </authorList>
    </citation>
    <scope>NUCLEOTIDE SEQUENCE [LARGE SCALE GENOMIC DNA]</scope>
    <source>
        <strain evidence="2">20-A016</strain>
    </source>
</reference>
<keyword evidence="1" id="KW-0812">Transmembrane</keyword>
<proteinExistence type="predicted"/>
<evidence type="ECO:0000313" key="3">
    <source>
        <dbReference type="Proteomes" id="UP001439008"/>
    </source>
</evidence>
<keyword evidence="1" id="KW-1133">Transmembrane helix</keyword>
<dbReference type="EMBL" id="JBDODL010000082">
    <property type="protein sequence ID" value="MES1918550.1"/>
    <property type="molecule type" value="Genomic_DNA"/>
</dbReference>
<evidence type="ECO:0000256" key="1">
    <source>
        <dbReference type="SAM" id="Phobius"/>
    </source>
</evidence>
<gene>
    <name evidence="2" type="ORF">MHBO_000505</name>
</gene>